<dbReference type="GO" id="GO:0071555">
    <property type="term" value="P:cell wall organization"/>
    <property type="evidence" value="ECO:0007669"/>
    <property type="project" value="UniProtKB-KW"/>
</dbReference>
<dbReference type="GO" id="GO:0009254">
    <property type="term" value="P:peptidoglycan turnover"/>
    <property type="evidence" value="ECO:0007669"/>
    <property type="project" value="TreeGrafter"/>
</dbReference>
<dbReference type="FunFam" id="3.20.20.300:FF:000001">
    <property type="entry name" value="Beta-hexosaminidase"/>
    <property type="match status" value="1"/>
</dbReference>
<dbReference type="PROSITE" id="PS00775">
    <property type="entry name" value="GLYCOSYL_HYDROL_F3"/>
    <property type="match status" value="1"/>
</dbReference>
<comment type="caution">
    <text evidence="14">The sequence shown here is derived from an EMBL/GenBank/DDBJ whole genome shotgun (WGS) entry which is preliminary data.</text>
</comment>
<evidence type="ECO:0000313" key="14">
    <source>
        <dbReference type="EMBL" id="KKL81095.1"/>
    </source>
</evidence>
<comment type="pathway">
    <text evidence="12">Cell wall biogenesis; peptidoglycan recycling.</text>
</comment>
<dbReference type="GO" id="GO:0009252">
    <property type="term" value="P:peptidoglycan biosynthetic process"/>
    <property type="evidence" value="ECO:0007669"/>
    <property type="project" value="UniProtKB-KW"/>
</dbReference>
<proteinExistence type="inferred from homology"/>
<accession>A0A0F9HHH2</accession>
<evidence type="ECO:0000256" key="9">
    <source>
        <dbReference type="ARBA" id="ARBA00023295"/>
    </source>
</evidence>
<dbReference type="InterPro" id="IPR036962">
    <property type="entry name" value="Glyco_hydro_3_N_sf"/>
</dbReference>
<evidence type="ECO:0000256" key="11">
    <source>
        <dbReference type="ARBA" id="ARBA00023316"/>
    </source>
</evidence>
<comment type="similarity">
    <text evidence="2">Belongs to the glycosyl hydrolase 3 family.</text>
</comment>
<dbReference type="EC" id="3.2.1.52" evidence="3"/>
<evidence type="ECO:0000256" key="4">
    <source>
        <dbReference type="ARBA" id="ARBA00022490"/>
    </source>
</evidence>
<dbReference type="NCBIfam" id="NF003740">
    <property type="entry name" value="PRK05337.1"/>
    <property type="match status" value="1"/>
</dbReference>
<evidence type="ECO:0000256" key="5">
    <source>
        <dbReference type="ARBA" id="ARBA00022618"/>
    </source>
</evidence>
<dbReference type="GO" id="GO:0004563">
    <property type="term" value="F:beta-N-acetylhexosaminidase activity"/>
    <property type="evidence" value="ECO:0007669"/>
    <property type="project" value="UniProtKB-EC"/>
</dbReference>
<keyword evidence="11" id="KW-0961">Cell wall biogenesis/degradation</keyword>
<dbReference type="HAMAP" id="MF_00364">
    <property type="entry name" value="NagZ"/>
    <property type="match status" value="1"/>
</dbReference>
<dbReference type="Gene3D" id="3.20.20.300">
    <property type="entry name" value="Glycoside hydrolase, family 3, N-terminal domain"/>
    <property type="match status" value="1"/>
</dbReference>
<dbReference type="GO" id="GO:0051301">
    <property type="term" value="P:cell division"/>
    <property type="evidence" value="ECO:0007669"/>
    <property type="project" value="UniProtKB-KW"/>
</dbReference>
<keyword evidence="8" id="KW-0573">Peptidoglycan synthesis</keyword>
<dbReference type="Pfam" id="PF00933">
    <property type="entry name" value="Glyco_hydro_3"/>
    <property type="match status" value="1"/>
</dbReference>
<comment type="catalytic activity">
    <reaction evidence="1">
        <text>Hydrolysis of terminal non-reducing N-acetyl-D-hexosamine residues in N-acetyl-beta-D-hexosaminides.</text>
        <dbReference type="EC" id="3.2.1.52"/>
    </reaction>
</comment>
<evidence type="ECO:0000256" key="10">
    <source>
        <dbReference type="ARBA" id="ARBA00023306"/>
    </source>
</evidence>
<dbReference type="InterPro" id="IPR050226">
    <property type="entry name" value="NagZ_Beta-hexosaminidase"/>
</dbReference>
<evidence type="ECO:0000259" key="13">
    <source>
        <dbReference type="Pfam" id="PF00933"/>
    </source>
</evidence>
<keyword evidence="10" id="KW-0131">Cell cycle</keyword>
<evidence type="ECO:0000256" key="8">
    <source>
        <dbReference type="ARBA" id="ARBA00022984"/>
    </source>
</evidence>
<evidence type="ECO:0000256" key="1">
    <source>
        <dbReference type="ARBA" id="ARBA00001231"/>
    </source>
</evidence>
<keyword evidence="5" id="KW-0132">Cell division</keyword>
<dbReference type="InterPro" id="IPR022956">
    <property type="entry name" value="Beta_hexosaminidase_bac"/>
</dbReference>
<keyword evidence="7" id="KW-0133">Cell shape</keyword>
<keyword evidence="9" id="KW-0326">Glycosidase</keyword>
<evidence type="ECO:0000256" key="7">
    <source>
        <dbReference type="ARBA" id="ARBA00022960"/>
    </source>
</evidence>
<gene>
    <name evidence="14" type="ORF">LCGC14_1998200</name>
</gene>
<name>A0A0F9HHH2_9ZZZZ</name>
<organism evidence="14">
    <name type="scientific">marine sediment metagenome</name>
    <dbReference type="NCBI Taxonomy" id="412755"/>
    <lineage>
        <taxon>unclassified sequences</taxon>
        <taxon>metagenomes</taxon>
        <taxon>ecological metagenomes</taxon>
    </lineage>
</organism>
<dbReference type="PANTHER" id="PTHR30480:SF13">
    <property type="entry name" value="BETA-HEXOSAMINIDASE"/>
    <property type="match status" value="1"/>
</dbReference>
<evidence type="ECO:0000256" key="2">
    <source>
        <dbReference type="ARBA" id="ARBA00005336"/>
    </source>
</evidence>
<protein>
    <recommendedName>
        <fullName evidence="3">beta-N-acetylhexosaminidase</fullName>
        <ecNumber evidence="3">3.2.1.52</ecNumber>
    </recommendedName>
</protein>
<dbReference type="EMBL" id="LAZR01022663">
    <property type="protein sequence ID" value="KKL81095.1"/>
    <property type="molecule type" value="Genomic_DNA"/>
</dbReference>
<evidence type="ECO:0000256" key="12">
    <source>
        <dbReference type="ARBA" id="ARBA00037880"/>
    </source>
</evidence>
<feature type="domain" description="Glycoside hydrolase family 3 N-terminal" evidence="13">
    <location>
        <begin position="15"/>
        <end position="321"/>
    </location>
</feature>
<sequence length="354" mass="38778">MTLGPLMLDLEGLTLTTEETELVQNPWVGGVIFFARNFEHREQIMGLVAEIRAIRPELLLCVDQEGGRVQRFKEGFTRIPPMQVLGDQMCESVARGVDSGGAENEGAENAEAFLQDVGWLMASELLACGLDFSFAPVLDVDRVQCEVIANRSFSNDPEAVIFSARAFIKGMHEAGMATTGKHFPGHGGVRADSHLETPYDDRSLETLQGRDLLPFVDLAKELDAVMPAHIVFPSIDEDAVGFSRYWLQEILRGELQFEGVIFSDDLSMKGADVAGSYADKARCALLAGCDMVLVCNHRQGALEVLDYLKNSGVVPSSRLSTMSARQSLNWESLISTERWLATSSALLALQTSCL</sequence>
<evidence type="ECO:0000256" key="3">
    <source>
        <dbReference type="ARBA" id="ARBA00012663"/>
    </source>
</evidence>
<evidence type="ECO:0000256" key="6">
    <source>
        <dbReference type="ARBA" id="ARBA00022801"/>
    </source>
</evidence>
<dbReference type="GO" id="GO:0005975">
    <property type="term" value="P:carbohydrate metabolic process"/>
    <property type="evidence" value="ECO:0007669"/>
    <property type="project" value="InterPro"/>
</dbReference>
<dbReference type="AlphaFoldDB" id="A0A0F9HHH2"/>
<keyword evidence="6" id="KW-0378">Hydrolase</keyword>
<keyword evidence="4" id="KW-0963">Cytoplasm</keyword>
<reference evidence="14" key="1">
    <citation type="journal article" date="2015" name="Nature">
        <title>Complex archaea that bridge the gap between prokaryotes and eukaryotes.</title>
        <authorList>
            <person name="Spang A."/>
            <person name="Saw J.H."/>
            <person name="Jorgensen S.L."/>
            <person name="Zaremba-Niedzwiedzka K."/>
            <person name="Martijn J."/>
            <person name="Lind A.E."/>
            <person name="van Eijk R."/>
            <person name="Schleper C."/>
            <person name="Guy L."/>
            <person name="Ettema T.J."/>
        </authorList>
    </citation>
    <scope>NUCLEOTIDE SEQUENCE</scope>
</reference>
<dbReference type="InterPro" id="IPR001764">
    <property type="entry name" value="Glyco_hydro_3_N"/>
</dbReference>
<dbReference type="InterPro" id="IPR017853">
    <property type="entry name" value="GH"/>
</dbReference>
<dbReference type="GO" id="GO:0008360">
    <property type="term" value="P:regulation of cell shape"/>
    <property type="evidence" value="ECO:0007669"/>
    <property type="project" value="UniProtKB-KW"/>
</dbReference>
<dbReference type="SUPFAM" id="SSF51445">
    <property type="entry name" value="(Trans)glycosidases"/>
    <property type="match status" value="1"/>
</dbReference>
<dbReference type="PANTHER" id="PTHR30480">
    <property type="entry name" value="BETA-HEXOSAMINIDASE-RELATED"/>
    <property type="match status" value="1"/>
</dbReference>
<dbReference type="InterPro" id="IPR019800">
    <property type="entry name" value="Glyco_hydro_3_AS"/>
</dbReference>